<evidence type="ECO:0000256" key="4">
    <source>
        <dbReference type="ARBA" id="ARBA00022448"/>
    </source>
</evidence>
<keyword evidence="5" id="KW-1003">Cell membrane</keyword>
<evidence type="ECO:0000256" key="2">
    <source>
        <dbReference type="ARBA" id="ARBA00004429"/>
    </source>
</evidence>
<dbReference type="InterPro" id="IPR050375">
    <property type="entry name" value="MFS_TsgA-like"/>
</dbReference>
<feature type="transmembrane region" description="Helical" evidence="11">
    <location>
        <begin position="143"/>
        <end position="163"/>
    </location>
</feature>
<comment type="similarity">
    <text evidence="3">Belongs to the major facilitator superfamily. FHS transporter (TC 2.A.1.7) family.</text>
</comment>
<sequence>MTAPAPSNSLSLRASVVLVTSLFFTWGFLVSLNDVLVSAFRQVFHLSYSESTAVQLTFYLTCFAVSYPASRMVSRLGYRHALTVSLAVMACATLVFARASSHASFQLFLAALSLMAAGIAALQTAASPYVSLLGDASNAPSRYSLALAVNSLGSMLAPSFGAWAILPRLTASHAGSAGFRTPYLAIGAGLFALVIVVAVARLPDLRPAQASRQDVSYRALFQQRRLLFGVGAMFFYVGAEIAIGGLLINYLCLGSTLGATREHAAFLASLYNGGAMIGRFVGFPLLRRANPQRILAVLATTATLCVLLSVSSTGVTAAALMLAVGLCNSLMVPILVTSALDGLGPLIDAGSGLFVAALVGGALLPSVQGHIADAAGLRFSFLLPALCYLPSIFFGLKYKGRPQPLAASGPVLEG</sequence>
<evidence type="ECO:0000256" key="3">
    <source>
        <dbReference type="ARBA" id="ARBA00009120"/>
    </source>
</evidence>
<evidence type="ECO:0000259" key="12">
    <source>
        <dbReference type="PROSITE" id="PS50850"/>
    </source>
</evidence>
<dbReference type="SUPFAM" id="SSF103473">
    <property type="entry name" value="MFS general substrate transporter"/>
    <property type="match status" value="1"/>
</dbReference>
<evidence type="ECO:0000256" key="5">
    <source>
        <dbReference type="ARBA" id="ARBA00022475"/>
    </source>
</evidence>
<evidence type="ECO:0000313" key="13">
    <source>
        <dbReference type="EMBL" id="MFC6644182.1"/>
    </source>
</evidence>
<dbReference type="Proteomes" id="UP001596391">
    <property type="component" value="Unassembled WGS sequence"/>
</dbReference>
<evidence type="ECO:0000256" key="11">
    <source>
        <dbReference type="SAM" id="Phobius"/>
    </source>
</evidence>
<evidence type="ECO:0000256" key="10">
    <source>
        <dbReference type="ARBA" id="ARBA00023136"/>
    </source>
</evidence>
<keyword evidence="4" id="KW-0813">Transport</keyword>
<comment type="caution">
    <text evidence="13">The sequence shown here is derived from an EMBL/GenBank/DDBJ whole genome shotgun (WGS) entry which is preliminary data.</text>
</comment>
<evidence type="ECO:0000313" key="14">
    <source>
        <dbReference type="Proteomes" id="UP001596391"/>
    </source>
</evidence>
<accession>A0ABW1Z6T2</accession>
<feature type="domain" description="Major facilitator superfamily (MFS) profile" evidence="12">
    <location>
        <begin position="15"/>
        <end position="403"/>
    </location>
</feature>
<evidence type="ECO:0000256" key="7">
    <source>
        <dbReference type="ARBA" id="ARBA00022597"/>
    </source>
</evidence>
<feature type="transmembrane region" description="Helical" evidence="11">
    <location>
        <begin position="376"/>
        <end position="396"/>
    </location>
</feature>
<dbReference type="EMBL" id="JBHSWI010000001">
    <property type="protein sequence ID" value="MFC6644182.1"/>
    <property type="molecule type" value="Genomic_DNA"/>
</dbReference>
<comment type="subcellular location">
    <subcellularLocation>
        <location evidence="2">Cell inner membrane</location>
        <topology evidence="2">Multi-pass membrane protein</topology>
    </subcellularLocation>
</comment>
<evidence type="ECO:0000256" key="9">
    <source>
        <dbReference type="ARBA" id="ARBA00022989"/>
    </source>
</evidence>
<feature type="transmembrane region" description="Helical" evidence="11">
    <location>
        <begin position="105"/>
        <end position="122"/>
    </location>
</feature>
<feature type="transmembrane region" description="Helical" evidence="11">
    <location>
        <begin position="12"/>
        <end position="32"/>
    </location>
</feature>
<comment type="function">
    <text evidence="1">Intake of glucose and galactose.</text>
</comment>
<feature type="transmembrane region" description="Helical" evidence="11">
    <location>
        <begin position="263"/>
        <end position="282"/>
    </location>
</feature>
<keyword evidence="8 11" id="KW-0812">Transmembrane</keyword>
<proteinExistence type="inferred from homology"/>
<feature type="transmembrane region" description="Helical" evidence="11">
    <location>
        <begin position="183"/>
        <end position="202"/>
    </location>
</feature>
<dbReference type="InterPro" id="IPR005964">
    <property type="entry name" value="Glc/Gal_transptr_bac"/>
</dbReference>
<feature type="transmembrane region" description="Helical" evidence="11">
    <location>
        <begin position="226"/>
        <end position="251"/>
    </location>
</feature>
<dbReference type="Gene3D" id="1.20.1250.20">
    <property type="entry name" value="MFS general substrate transporter like domains"/>
    <property type="match status" value="2"/>
</dbReference>
<keyword evidence="10 11" id="KW-0472">Membrane</keyword>
<dbReference type="InterPro" id="IPR036259">
    <property type="entry name" value="MFS_trans_sf"/>
</dbReference>
<feature type="transmembrane region" description="Helical" evidence="11">
    <location>
        <begin position="317"/>
        <end position="336"/>
    </location>
</feature>
<dbReference type="PANTHER" id="PTHR43702:SF3">
    <property type="entry name" value="PROTEIN TSGA"/>
    <property type="match status" value="1"/>
</dbReference>
<dbReference type="RefSeq" id="WP_263372125.1">
    <property type="nucleotide sequence ID" value="NZ_JAGSYD010000004.1"/>
</dbReference>
<dbReference type="InterPro" id="IPR020846">
    <property type="entry name" value="MFS_dom"/>
</dbReference>
<organism evidence="13 14">
    <name type="scientific">Granulicella cerasi</name>
    <dbReference type="NCBI Taxonomy" id="741063"/>
    <lineage>
        <taxon>Bacteria</taxon>
        <taxon>Pseudomonadati</taxon>
        <taxon>Acidobacteriota</taxon>
        <taxon>Terriglobia</taxon>
        <taxon>Terriglobales</taxon>
        <taxon>Acidobacteriaceae</taxon>
        <taxon>Granulicella</taxon>
    </lineage>
</organism>
<name>A0ABW1Z6T2_9BACT</name>
<dbReference type="InterPro" id="IPR011701">
    <property type="entry name" value="MFS"/>
</dbReference>
<dbReference type="PROSITE" id="PS50850">
    <property type="entry name" value="MFS"/>
    <property type="match status" value="1"/>
</dbReference>
<evidence type="ECO:0000256" key="6">
    <source>
        <dbReference type="ARBA" id="ARBA00022519"/>
    </source>
</evidence>
<dbReference type="NCBIfam" id="TIGR01272">
    <property type="entry name" value="gluP"/>
    <property type="match status" value="1"/>
</dbReference>
<keyword evidence="14" id="KW-1185">Reference proteome</keyword>
<feature type="transmembrane region" description="Helical" evidence="11">
    <location>
        <begin position="81"/>
        <end position="99"/>
    </location>
</feature>
<dbReference type="Pfam" id="PF07690">
    <property type="entry name" value="MFS_1"/>
    <property type="match status" value="1"/>
</dbReference>
<reference evidence="14" key="1">
    <citation type="journal article" date="2019" name="Int. J. Syst. Evol. Microbiol.">
        <title>The Global Catalogue of Microorganisms (GCM) 10K type strain sequencing project: providing services to taxonomists for standard genome sequencing and annotation.</title>
        <authorList>
            <consortium name="The Broad Institute Genomics Platform"/>
            <consortium name="The Broad Institute Genome Sequencing Center for Infectious Disease"/>
            <person name="Wu L."/>
            <person name="Ma J."/>
        </authorList>
    </citation>
    <scope>NUCLEOTIDE SEQUENCE [LARGE SCALE GENOMIC DNA]</scope>
    <source>
        <strain evidence="14">CGMCC 1.16026</strain>
    </source>
</reference>
<evidence type="ECO:0000256" key="1">
    <source>
        <dbReference type="ARBA" id="ARBA00003321"/>
    </source>
</evidence>
<keyword evidence="7" id="KW-0762">Sugar transport</keyword>
<protein>
    <submittedName>
        <fullName evidence="13">Glucose/galactose MFS transporter</fullName>
    </submittedName>
</protein>
<feature type="transmembrane region" description="Helical" evidence="11">
    <location>
        <begin position="343"/>
        <end position="364"/>
    </location>
</feature>
<dbReference type="PANTHER" id="PTHR43702">
    <property type="entry name" value="L-FUCOSE-PROTON SYMPORTER"/>
    <property type="match status" value="1"/>
</dbReference>
<keyword evidence="9 11" id="KW-1133">Transmembrane helix</keyword>
<evidence type="ECO:0000256" key="8">
    <source>
        <dbReference type="ARBA" id="ARBA00022692"/>
    </source>
</evidence>
<keyword evidence="6" id="KW-0997">Cell inner membrane</keyword>
<gene>
    <name evidence="13" type="primary">gluP</name>
    <name evidence="13" type="ORF">ACFQBQ_00955</name>
</gene>
<feature type="transmembrane region" description="Helical" evidence="11">
    <location>
        <begin position="294"/>
        <end position="311"/>
    </location>
</feature>